<evidence type="ECO:0000313" key="2">
    <source>
        <dbReference type="EMBL" id="HAF1615749.1"/>
    </source>
</evidence>
<feature type="compositionally biased region" description="Basic residues" evidence="1">
    <location>
        <begin position="52"/>
        <end position="64"/>
    </location>
</feature>
<reference evidence="2" key="1">
    <citation type="journal article" date="2018" name="Genome Biol.">
        <title>SKESA: strategic k-mer extension for scrupulous assemblies.</title>
        <authorList>
            <person name="Souvorov A."/>
            <person name="Agarwala R."/>
            <person name="Lipman D.J."/>
        </authorList>
    </citation>
    <scope>NUCLEOTIDE SEQUENCE</scope>
    <source>
        <strain evidence="2">MA.03-3818</strain>
    </source>
</reference>
<name>A0A742UHI2_SALER</name>
<protein>
    <submittedName>
        <fullName evidence="2">Uncharacterized protein</fullName>
    </submittedName>
</protein>
<proteinExistence type="predicted"/>
<evidence type="ECO:0000256" key="1">
    <source>
        <dbReference type="SAM" id="MobiDB-lite"/>
    </source>
</evidence>
<reference evidence="2" key="2">
    <citation type="submission" date="2020-02" db="EMBL/GenBank/DDBJ databases">
        <authorList>
            <consortium name="NCBI Pathogen Detection Project"/>
        </authorList>
    </citation>
    <scope>NUCLEOTIDE SEQUENCE</scope>
    <source>
        <strain evidence="2">MA.03-3818</strain>
    </source>
</reference>
<comment type="caution">
    <text evidence="2">The sequence shown here is derived from an EMBL/GenBank/DDBJ whole genome shotgun (WGS) entry which is preliminary data.</text>
</comment>
<dbReference type="EMBL" id="DAAUKO010000015">
    <property type="protein sequence ID" value="HAF1615749.1"/>
    <property type="molecule type" value="Genomic_DNA"/>
</dbReference>
<dbReference type="AlphaFoldDB" id="A0A742UHI2"/>
<sequence length="71" mass="7959">MLHGPGVQPSGRSESPKPRLRVRRSLASAPAVARRSRTDDRTASVGREPKVARKNNHHQKRRNIKTGVEKK</sequence>
<gene>
    <name evidence="2" type="ORF">G9B49_004781</name>
</gene>
<feature type="region of interest" description="Disordered" evidence="1">
    <location>
        <begin position="1"/>
        <end position="71"/>
    </location>
</feature>
<accession>A0A742UHI2</accession>
<feature type="compositionally biased region" description="Basic and acidic residues" evidence="1">
    <location>
        <begin position="36"/>
        <end position="51"/>
    </location>
</feature>
<organism evidence="2">
    <name type="scientific">Salmonella enterica</name>
    <name type="common">Salmonella choleraesuis</name>
    <dbReference type="NCBI Taxonomy" id="28901"/>
    <lineage>
        <taxon>Bacteria</taxon>
        <taxon>Pseudomonadati</taxon>
        <taxon>Pseudomonadota</taxon>
        <taxon>Gammaproteobacteria</taxon>
        <taxon>Enterobacterales</taxon>
        <taxon>Enterobacteriaceae</taxon>
        <taxon>Salmonella</taxon>
    </lineage>
</organism>